<comment type="caution">
    <text evidence="1">The sequence shown here is derived from an EMBL/GenBank/DDBJ whole genome shotgun (WGS) entry which is preliminary data.</text>
</comment>
<dbReference type="EMBL" id="CAJFCW020000002">
    <property type="protein sequence ID" value="CAG9094448.1"/>
    <property type="molecule type" value="Genomic_DNA"/>
</dbReference>
<dbReference type="EMBL" id="CAJFDH010000002">
    <property type="protein sequence ID" value="CAD5211811.1"/>
    <property type="molecule type" value="Genomic_DNA"/>
</dbReference>
<proteinExistence type="predicted"/>
<organism evidence="1 2">
    <name type="scientific">Bursaphelenchus okinawaensis</name>
    <dbReference type="NCBI Taxonomy" id="465554"/>
    <lineage>
        <taxon>Eukaryota</taxon>
        <taxon>Metazoa</taxon>
        <taxon>Ecdysozoa</taxon>
        <taxon>Nematoda</taxon>
        <taxon>Chromadorea</taxon>
        <taxon>Rhabditida</taxon>
        <taxon>Tylenchina</taxon>
        <taxon>Tylenchomorpha</taxon>
        <taxon>Aphelenchoidea</taxon>
        <taxon>Aphelenchoididae</taxon>
        <taxon>Bursaphelenchus</taxon>
    </lineage>
</organism>
<evidence type="ECO:0000313" key="1">
    <source>
        <dbReference type="EMBL" id="CAD5211811.1"/>
    </source>
</evidence>
<accession>A0A811K8V0</accession>
<dbReference type="Proteomes" id="UP000614601">
    <property type="component" value="Unassembled WGS sequence"/>
</dbReference>
<keyword evidence="2" id="KW-1185">Reference proteome</keyword>
<reference evidence="1" key="1">
    <citation type="submission" date="2020-09" db="EMBL/GenBank/DDBJ databases">
        <authorList>
            <person name="Kikuchi T."/>
        </authorList>
    </citation>
    <scope>NUCLEOTIDE SEQUENCE</scope>
    <source>
        <strain evidence="1">SH1</strain>
    </source>
</reference>
<dbReference type="Proteomes" id="UP000783686">
    <property type="component" value="Unassembled WGS sequence"/>
</dbReference>
<gene>
    <name evidence="1" type="ORF">BOKJ2_LOCUS3888</name>
</gene>
<evidence type="ECO:0008006" key="3">
    <source>
        <dbReference type="Google" id="ProtNLM"/>
    </source>
</evidence>
<evidence type="ECO:0000313" key="2">
    <source>
        <dbReference type="Proteomes" id="UP000614601"/>
    </source>
</evidence>
<sequence>MLQNIVPLGNDTPVPATASPYAAPYIPQPGYPQPGGQYPLYPSYKPYPIPPSSCYDMWFSCQQSYCSGYPQYCSQTCGYC</sequence>
<protein>
    <recommendedName>
        <fullName evidence="3">ShKT domain-containing protein</fullName>
    </recommendedName>
</protein>
<dbReference type="AlphaFoldDB" id="A0A811K8V0"/>
<name>A0A811K8V0_9BILA</name>